<dbReference type="GO" id="GO:0046872">
    <property type="term" value="F:metal ion binding"/>
    <property type="evidence" value="ECO:0007669"/>
    <property type="project" value="UniProtKB-KW"/>
</dbReference>
<feature type="binding site" evidence="6">
    <location>
        <position position="95"/>
    </location>
    <ligand>
        <name>[4Fe-4S] cluster</name>
        <dbReference type="ChEBI" id="CHEBI:49883"/>
    </ligand>
</feature>
<dbReference type="SUPFAM" id="SSF50249">
    <property type="entry name" value="Nucleic acid-binding proteins"/>
    <property type="match status" value="4"/>
</dbReference>
<dbReference type="Gene3D" id="3.40.1010.20">
    <property type="entry name" value="4-hydroxy-3-methylbut-2-enyl diphosphate reductase, catalytic domain"/>
    <property type="match status" value="2"/>
</dbReference>
<feature type="domain" description="S1 motif" evidence="7">
    <location>
        <begin position="391"/>
        <end position="457"/>
    </location>
</feature>
<feature type="binding site" evidence="6">
    <location>
        <position position="228"/>
    </location>
    <ligand>
        <name>isopentenyl diphosphate</name>
        <dbReference type="ChEBI" id="CHEBI:128769"/>
    </ligand>
</feature>
<feature type="binding site" evidence="6">
    <location>
        <position position="170"/>
    </location>
    <ligand>
        <name>(2E)-4-hydroxy-3-methylbut-2-enyl diphosphate</name>
        <dbReference type="ChEBI" id="CHEBI:128753"/>
    </ligand>
</feature>
<dbReference type="GO" id="GO:0003729">
    <property type="term" value="F:mRNA binding"/>
    <property type="evidence" value="ECO:0007669"/>
    <property type="project" value="UniProtKB-ARBA"/>
</dbReference>
<feature type="binding site" evidence="6">
    <location>
        <position position="39"/>
    </location>
    <ligand>
        <name>dimethylallyl diphosphate</name>
        <dbReference type="ChEBI" id="CHEBI:57623"/>
    </ligand>
</feature>
<dbReference type="GO" id="GO:0005840">
    <property type="term" value="C:ribosome"/>
    <property type="evidence" value="ECO:0007669"/>
    <property type="project" value="UniProtKB-KW"/>
</dbReference>
<dbReference type="InterPro" id="IPR003029">
    <property type="entry name" value="S1_domain"/>
</dbReference>
<keyword evidence="1 6" id="KW-0004">4Fe-4S</keyword>
<dbReference type="Pfam" id="PF02401">
    <property type="entry name" value="LYTB"/>
    <property type="match status" value="1"/>
</dbReference>
<evidence type="ECO:0000313" key="8">
    <source>
        <dbReference type="EMBL" id="RGS43380.1"/>
    </source>
</evidence>
<comment type="pathway">
    <text evidence="6">Isoprenoid biosynthesis; isopentenyl diphosphate biosynthesis via DXP pathway; isopentenyl diphosphate from 1-deoxy-D-xylulose 5-phosphate: step 6/6.</text>
</comment>
<feature type="binding site" evidence="6">
    <location>
        <position position="227"/>
    </location>
    <ligand>
        <name>dimethylallyl diphosphate</name>
        <dbReference type="ChEBI" id="CHEBI:57623"/>
    </ligand>
</feature>
<feature type="binding site" evidence="6">
    <location>
        <position position="123"/>
    </location>
    <ligand>
        <name>(2E)-4-hydroxy-3-methylbut-2-enyl diphosphate</name>
        <dbReference type="ChEBI" id="CHEBI:128753"/>
    </ligand>
</feature>
<comment type="cofactor">
    <cofactor evidence="6">
        <name>[4Fe-4S] cluster</name>
        <dbReference type="ChEBI" id="CHEBI:49883"/>
    </cofactor>
    <text evidence="6">Binds 1 [4Fe-4S] cluster per subunit.</text>
</comment>
<evidence type="ECO:0000256" key="2">
    <source>
        <dbReference type="ARBA" id="ARBA00022723"/>
    </source>
</evidence>
<evidence type="ECO:0000256" key="4">
    <source>
        <dbReference type="ARBA" id="ARBA00023014"/>
    </source>
</evidence>
<keyword evidence="8" id="KW-0689">Ribosomal protein</keyword>
<evidence type="ECO:0000259" key="7">
    <source>
        <dbReference type="PROSITE" id="PS50126"/>
    </source>
</evidence>
<keyword evidence="3 6" id="KW-0408">Iron</keyword>
<dbReference type="NCBIfam" id="NF000907">
    <property type="entry name" value="PRK00087.1"/>
    <property type="match status" value="1"/>
</dbReference>
<dbReference type="PROSITE" id="PS50126">
    <property type="entry name" value="S1"/>
    <property type="match status" value="4"/>
</dbReference>
<dbReference type="NCBIfam" id="TIGR00216">
    <property type="entry name" value="ispH_lytB"/>
    <property type="match status" value="1"/>
</dbReference>
<dbReference type="CDD" id="cd05688">
    <property type="entry name" value="S1_RPS1_repeat_ec3"/>
    <property type="match status" value="1"/>
</dbReference>
<feature type="binding site" evidence="6">
    <location>
        <position position="198"/>
    </location>
    <ligand>
        <name>[4Fe-4S] cluster</name>
        <dbReference type="ChEBI" id="CHEBI:49883"/>
    </ligand>
</feature>
<name>A0A412ITF6_9FIRM</name>
<dbReference type="OrthoDB" id="9804077at2"/>
<keyword evidence="6" id="KW-0414">Isoprene biosynthesis</keyword>
<feature type="binding site" evidence="6">
    <location>
        <position position="226"/>
    </location>
    <ligand>
        <name>isopentenyl diphosphate</name>
        <dbReference type="ChEBI" id="CHEBI:128769"/>
    </ligand>
</feature>
<dbReference type="UniPathway" id="UPA00056">
    <property type="reaction ID" value="UER00097"/>
</dbReference>
<organism evidence="8 9">
    <name type="scientific">Coprococcus eutactus</name>
    <dbReference type="NCBI Taxonomy" id="33043"/>
    <lineage>
        <taxon>Bacteria</taxon>
        <taxon>Bacillati</taxon>
        <taxon>Bacillota</taxon>
        <taxon>Clostridia</taxon>
        <taxon>Lachnospirales</taxon>
        <taxon>Lachnospiraceae</taxon>
        <taxon>Coprococcus</taxon>
    </lineage>
</organism>
<comment type="function">
    <text evidence="6">Catalyzes the conversion of 1-hydroxy-2-methyl-2-(E)-butenyl 4-diphosphate (HMBPP) into a mixture of isopentenyl diphosphate (IPP) and dimethylallyl diphosphate (DMAPP). Acts in the terminal step of the DOXP/MEP pathway for isoprenoid precursor biosynthesis.</text>
</comment>
<feature type="binding site" evidence="6">
    <location>
        <position position="73"/>
    </location>
    <ligand>
        <name>isopentenyl diphosphate</name>
        <dbReference type="ChEBI" id="CHEBI:128769"/>
    </ligand>
</feature>
<sequence>MEILLAKSAGFCFGVQRAVDTAYKHADEKNVYTYGQIIHNEEVVGDLAKHGVKILEDDELDQIKDSKVIIRSHGAEKRVYDILEKNGNEIIDATCPFVKKIHNIVMDECGKGHTVIIIGDGKHPEVKGIMGWCMSEPVVIGTEEEAEKFVQSCLNGEYKPSENISIVSQTTFNYRKFHNVVDIIRNKLYNVTAYKTICNATSVRQREAQEIASKVDAMIVIGGRNSSNTQKLYEISKKECENTYYIQTLVDLDLTTFESVSRVGITAGASTPNKLIKEVHGRMDEMNFAELLENDESRGSIKTGEIVEGRVIDVKPDEIIVDISYKSDGVIPRNEYTNTPNADLTELVHVGDAITAKVVKTNDGEGSVLLSYKRVAAEKANEKLEAALESGEILTGKVVQVVSGGLNVMYDETRVFIPASLVSDTYEKNLDKYLDQDVEFILTEYQPKKRRIIGNRKQIIVARKAEAAKELFDRIEVGMTVEGVVKNVTSFGAFIDLGGADGLLHISEMSWGRVEDPKSVLKVGDKVKAFIKNIDGEKIALSLKFDDTNPWLNADEKYAPGTVVTGKVARMADFGAFIELEPGVDALLHVSQISYDHVNKPEDVYKVGDVVEAEVVECNAADKKISLSVKSLLPVPSESDDADDAESEE</sequence>
<dbReference type="CDD" id="cd04465">
    <property type="entry name" value="S1_RPS1_repeat_ec2_hs2"/>
    <property type="match status" value="1"/>
</dbReference>
<feature type="binding site" evidence="6">
    <location>
        <position position="123"/>
    </location>
    <ligand>
        <name>isopentenyl diphosphate</name>
        <dbReference type="ChEBI" id="CHEBI:128769"/>
    </ligand>
</feature>
<dbReference type="NCBIfam" id="NF002187">
    <property type="entry name" value="PRK01045.1-1"/>
    <property type="match status" value="1"/>
</dbReference>
<feature type="binding site" evidence="6">
    <location>
        <position position="123"/>
    </location>
    <ligand>
        <name>dimethylallyl diphosphate</name>
        <dbReference type="ChEBI" id="CHEBI:57623"/>
    </ligand>
</feature>
<comment type="catalytic activity">
    <reaction evidence="6">
        <text>isopentenyl diphosphate + 2 oxidized [2Fe-2S]-[ferredoxin] + H2O = (2E)-4-hydroxy-3-methylbut-2-enyl diphosphate + 2 reduced [2Fe-2S]-[ferredoxin] + 2 H(+)</text>
        <dbReference type="Rhea" id="RHEA:24488"/>
        <dbReference type="Rhea" id="RHEA-COMP:10000"/>
        <dbReference type="Rhea" id="RHEA-COMP:10001"/>
        <dbReference type="ChEBI" id="CHEBI:15377"/>
        <dbReference type="ChEBI" id="CHEBI:15378"/>
        <dbReference type="ChEBI" id="CHEBI:33737"/>
        <dbReference type="ChEBI" id="CHEBI:33738"/>
        <dbReference type="ChEBI" id="CHEBI:128753"/>
        <dbReference type="ChEBI" id="CHEBI:128769"/>
        <dbReference type="EC" id="1.17.7.4"/>
    </reaction>
</comment>
<dbReference type="AlphaFoldDB" id="A0A412ITF6"/>
<feature type="domain" description="S1 motif" evidence="7">
    <location>
        <begin position="478"/>
        <end position="544"/>
    </location>
</feature>
<comment type="catalytic activity">
    <reaction evidence="6">
        <text>dimethylallyl diphosphate + 2 oxidized [2Fe-2S]-[ferredoxin] + H2O = (2E)-4-hydroxy-3-methylbut-2-enyl diphosphate + 2 reduced [2Fe-2S]-[ferredoxin] + 2 H(+)</text>
        <dbReference type="Rhea" id="RHEA:24825"/>
        <dbReference type="Rhea" id="RHEA-COMP:10000"/>
        <dbReference type="Rhea" id="RHEA-COMP:10001"/>
        <dbReference type="ChEBI" id="CHEBI:15377"/>
        <dbReference type="ChEBI" id="CHEBI:15378"/>
        <dbReference type="ChEBI" id="CHEBI:33737"/>
        <dbReference type="ChEBI" id="CHEBI:33738"/>
        <dbReference type="ChEBI" id="CHEBI:57623"/>
        <dbReference type="ChEBI" id="CHEBI:128753"/>
        <dbReference type="EC" id="1.17.7.4"/>
    </reaction>
</comment>
<dbReference type="InterPro" id="IPR012340">
    <property type="entry name" value="NA-bd_OB-fold"/>
</dbReference>
<dbReference type="PANTHER" id="PTHR30426:SF0">
    <property type="entry name" value="4-HYDROXY-3-METHYLBUT-2-ENYL DIPHOSPHATE REDUCTASE"/>
    <property type="match status" value="1"/>
</dbReference>
<proteinExistence type="inferred from homology"/>
<dbReference type="SMART" id="SM00316">
    <property type="entry name" value="S1"/>
    <property type="match status" value="4"/>
</dbReference>
<dbReference type="GO" id="GO:0051539">
    <property type="term" value="F:4 iron, 4 sulfur cluster binding"/>
    <property type="evidence" value="ECO:0007669"/>
    <property type="project" value="UniProtKB-UniRule"/>
</dbReference>
<dbReference type="Gene3D" id="3.40.50.11270">
    <property type="match status" value="1"/>
</dbReference>
<dbReference type="FunFam" id="2.40.50.140:FF:000103">
    <property type="entry name" value="protein RRP5 homolog"/>
    <property type="match status" value="1"/>
</dbReference>
<feature type="binding site" evidence="6">
    <location>
        <position position="228"/>
    </location>
    <ligand>
        <name>(2E)-4-hydroxy-3-methylbut-2-enyl diphosphate</name>
        <dbReference type="ChEBI" id="CHEBI:128753"/>
    </ligand>
</feature>
<accession>A0A412ITF6</accession>
<dbReference type="InterPro" id="IPR003451">
    <property type="entry name" value="LytB/IspH"/>
</dbReference>
<reference evidence="8 9" key="1">
    <citation type="submission" date="2018-08" db="EMBL/GenBank/DDBJ databases">
        <title>A genome reference for cultivated species of the human gut microbiota.</title>
        <authorList>
            <person name="Zou Y."/>
            <person name="Xue W."/>
            <person name="Luo G."/>
        </authorList>
    </citation>
    <scope>NUCLEOTIDE SEQUENCE [LARGE SCALE GENOMIC DNA]</scope>
    <source>
        <strain evidence="8 9">AF22-21</strain>
    </source>
</reference>
<feature type="binding site" evidence="6">
    <location>
        <position position="270"/>
    </location>
    <ligand>
        <name>isopentenyl diphosphate</name>
        <dbReference type="ChEBI" id="CHEBI:128769"/>
    </ligand>
</feature>
<dbReference type="CDD" id="cd13944">
    <property type="entry name" value="lytB_ispH"/>
    <property type="match status" value="1"/>
</dbReference>
<feature type="binding site" evidence="6">
    <location>
        <position position="227"/>
    </location>
    <ligand>
        <name>isopentenyl diphosphate</name>
        <dbReference type="ChEBI" id="CHEBI:128769"/>
    </ligand>
</feature>
<comment type="pathway">
    <text evidence="6">Isoprenoid biosynthesis; dimethylallyl diphosphate biosynthesis; dimethylallyl diphosphate from (2E)-4-hydroxy-3-methylbutenyl diphosphate: step 1/1.</text>
</comment>
<feature type="active site" description="Proton donor" evidence="6">
    <location>
        <position position="125"/>
    </location>
</feature>
<evidence type="ECO:0000256" key="3">
    <source>
        <dbReference type="ARBA" id="ARBA00023004"/>
    </source>
</evidence>
<dbReference type="GO" id="GO:0016114">
    <property type="term" value="P:terpenoid biosynthetic process"/>
    <property type="evidence" value="ECO:0007669"/>
    <property type="project" value="UniProtKB-UniRule"/>
</dbReference>
<dbReference type="Proteomes" id="UP000283295">
    <property type="component" value="Unassembled WGS sequence"/>
</dbReference>
<dbReference type="GO" id="GO:0019288">
    <property type="term" value="P:isopentenyl diphosphate biosynthetic process, methylerythritol 4-phosphate pathway"/>
    <property type="evidence" value="ECO:0007669"/>
    <property type="project" value="UniProtKB-UniRule"/>
</dbReference>
<dbReference type="PANTHER" id="PTHR30426">
    <property type="entry name" value="4-HYDROXY-3-METHYLBUT-2-ENYL DIPHOSPHATE REDUCTASE"/>
    <property type="match status" value="1"/>
</dbReference>
<dbReference type="EC" id="1.17.7.4" evidence="6"/>
<evidence type="ECO:0000256" key="1">
    <source>
        <dbReference type="ARBA" id="ARBA00022485"/>
    </source>
</evidence>
<feature type="binding site" evidence="6">
    <location>
        <position position="12"/>
    </location>
    <ligand>
        <name>[4Fe-4S] cluster</name>
        <dbReference type="ChEBI" id="CHEBI:49883"/>
    </ligand>
</feature>
<evidence type="ECO:0000256" key="5">
    <source>
        <dbReference type="ARBA" id="ARBA00025604"/>
    </source>
</evidence>
<feature type="binding site" evidence="6">
    <location>
        <position position="227"/>
    </location>
    <ligand>
        <name>(2E)-4-hydroxy-3-methylbut-2-enyl diphosphate</name>
        <dbReference type="ChEBI" id="CHEBI:128753"/>
    </ligand>
</feature>
<feature type="domain" description="S1 motif" evidence="7">
    <location>
        <begin position="304"/>
        <end position="373"/>
    </location>
</feature>
<feature type="binding site" evidence="6">
    <location>
        <position position="270"/>
    </location>
    <ligand>
        <name>dimethylallyl diphosphate</name>
        <dbReference type="ChEBI" id="CHEBI:57623"/>
    </ligand>
</feature>
<comment type="caution">
    <text evidence="8">The sequence shown here is derived from an EMBL/GenBank/DDBJ whole genome shotgun (WGS) entry which is preliminary data.</text>
</comment>
<dbReference type="NCBIfam" id="NF005208">
    <property type="entry name" value="PRK06676.1"/>
    <property type="match status" value="1"/>
</dbReference>
<feature type="binding site" evidence="6">
    <location>
        <position position="226"/>
    </location>
    <ligand>
        <name>dimethylallyl diphosphate</name>
        <dbReference type="ChEBI" id="CHEBI:57623"/>
    </ligand>
</feature>
<feature type="binding site" evidence="6">
    <location>
        <position position="73"/>
    </location>
    <ligand>
        <name>dimethylallyl diphosphate</name>
        <dbReference type="ChEBI" id="CHEBI:57623"/>
    </ligand>
</feature>
<dbReference type="GO" id="GO:0005737">
    <property type="term" value="C:cytoplasm"/>
    <property type="evidence" value="ECO:0007669"/>
    <property type="project" value="UniProtKB-ARBA"/>
</dbReference>
<feature type="binding site" evidence="6">
    <location>
        <position position="226"/>
    </location>
    <ligand>
        <name>(2E)-4-hydroxy-3-methylbut-2-enyl diphosphate</name>
        <dbReference type="ChEBI" id="CHEBI:128753"/>
    </ligand>
</feature>
<comment type="similarity">
    <text evidence="6">Belongs to the IspH family.</text>
</comment>
<feature type="binding site" evidence="6">
    <location>
        <position position="73"/>
    </location>
    <ligand>
        <name>(2E)-4-hydroxy-3-methylbut-2-enyl diphosphate</name>
        <dbReference type="ChEBI" id="CHEBI:128753"/>
    </ligand>
</feature>
<feature type="binding site" evidence="6">
    <location>
        <position position="39"/>
    </location>
    <ligand>
        <name>isopentenyl diphosphate</name>
        <dbReference type="ChEBI" id="CHEBI:128769"/>
    </ligand>
</feature>
<protein>
    <recommendedName>
        <fullName evidence="6">4-hydroxy-3-methylbut-2-enyl diphosphate reductase</fullName>
        <shortName evidence="6">HMBPP reductase</shortName>
        <ecNumber evidence="6">1.17.7.4</ecNumber>
    </recommendedName>
</protein>
<dbReference type="GO" id="GO:0051745">
    <property type="term" value="F:4-hydroxy-3-methylbut-2-enyl diphosphate reductase activity"/>
    <property type="evidence" value="ECO:0007669"/>
    <property type="project" value="UniProtKB-UniRule"/>
</dbReference>
<gene>
    <name evidence="6" type="primary">ispH</name>
    <name evidence="8" type="ORF">DWX94_04810</name>
</gene>
<dbReference type="Gene3D" id="2.40.50.140">
    <property type="entry name" value="Nucleic acid-binding proteins"/>
    <property type="match status" value="4"/>
</dbReference>
<dbReference type="GO" id="GO:0050992">
    <property type="term" value="P:dimethylallyl diphosphate biosynthetic process"/>
    <property type="evidence" value="ECO:0007669"/>
    <property type="project" value="UniProtKB-UniRule"/>
</dbReference>
<evidence type="ECO:0000256" key="6">
    <source>
        <dbReference type="HAMAP-Rule" id="MF_00191"/>
    </source>
</evidence>
<feature type="binding site" evidence="6">
    <location>
        <position position="39"/>
    </location>
    <ligand>
        <name>(2E)-4-hydroxy-3-methylbut-2-enyl diphosphate</name>
        <dbReference type="ChEBI" id="CHEBI:128753"/>
    </ligand>
</feature>
<evidence type="ECO:0000313" key="9">
    <source>
        <dbReference type="Proteomes" id="UP000283295"/>
    </source>
</evidence>
<feature type="binding site" evidence="6">
    <location>
        <position position="270"/>
    </location>
    <ligand>
        <name>(2E)-4-hydroxy-3-methylbut-2-enyl diphosphate</name>
        <dbReference type="ChEBI" id="CHEBI:128753"/>
    </ligand>
</feature>
<dbReference type="Pfam" id="PF00575">
    <property type="entry name" value="S1"/>
    <property type="match status" value="4"/>
</dbReference>
<feature type="domain" description="S1 motif" evidence="7">
    <location>
        <begin position="561"/>
        <end position="630"/>
    </location>
</feature>
<dbReference type="HAMAP" id="MF_00191">
    <property type="entry name" value="IspH"/>
    <property type="match status" value="1"/>
</dbReference>
<keyword evidence="2 6" id="KW-0479">Metal-binding</keyword>
<dbReference type="EMBL" id="QRVK01000007">
    <property type="protein sequence ID" value="RGS43380.1"/>
    <property type="molecule type" value="Genomic_DNA"/>
</dbReference>
<dbReference type="UniPathway" id="UPA00059">
    <property type="reaction ID" value="UER00105"/>
</dbReference>
<keyword evidence="8" id="KW-0687">Ribonucleoprotein</keyword>
<dbReference type="FunFam" id="2.40.50.140:FF:000051">
    <property type="entry name" value="RNA-binding transcriptional accessory protein"/>
    <property type="match status" value="1"/>
</dbReference>
<dbReference type="PRINTS" id="PR00681">
    <property type="entry name" value="RIBOSOMALS1"/>
</dbReference>
<keyword evidence="4 6" id="KW-0411">Iron-sulfur</keyword>
<dbReference type="InterPro" id="IPR035104">
    <property type="entry name" value="Ribosomal_protein_S1-like"/>
</dbReference>
<keyword evidence="6 8" id="KW-0560">Oxidoreductase</keyword>
<dbReference type="CDD" id="cd05687">
    <property type="entry name" value="S1_RPS1_repeat_ec1_hs1"/>
    <property type="match status" value="1"/>
</dbReference>
<comment type="function">
    <text evidence="5">Binds mRNA; thus facilitating recognition of the initiation point. It is needed to translate mRNA with a short Shine-Dalgarno (SD) purine-rich sequence.</text>
</comment>
<feature type="binding site" evidence="6">
    <location>
        <position position="228"/>
    </location>
    <ligand>
        <name>dimethylallyl diphosphate</name>
        <dbReference type="ChEBI" id="CHEBI:57623"/>
    </ligand>
</feature>